<accession>A0A5B0R950</accession>
<feature type="region of interest" description="Disordered" evidence="1">
    <location>
        <begin position="333"/>
        <end position="374"/>
    </location>
</feature>
<dbReference type="EMBL" id="VDEP01000238">
    <property type="protein sequence ID" value="KAA1121585.1"/>
    <property type="molecule type" value="Genomic_DNA"/>
</dbReference>
<dbReference type="AlphaFoldDB" id="A0A5B0R950"/>
<evidence type="ECO:0000313" key="2">
    <source>
        <dbReference type="EMBL" id="KAA1121585.1"/>
    </source>
</evidence>
<protein>
    <submittedName>
        <fullName evidence="2">Uncharacterized protein</fullName>
    </submittedName>
</protein>
<organism evidence="2 3">
    <name type="scientific">Puccinia graminis f. sp. tritici</name>
    <dbReference type="NCBI Taxonomy" id="56615"/>
    <lineage>
        <taxon>Eukaryota</taxon>
        <taxon>Fungi</taxon>
        <taxon>Dikarya</taxon>
        <taxon>Basidiomycota</taxon>
        <taxon>Pucciniomycotina</taxon>
        <taxon>Pucciniomycetes</taxon>
        <taxon>Pucciniales</taxon>
        <taxon>Pucciniaceae</taxon>
        <taxon>Puccinia</taxon>
    </lineage>
</organism>
<name>A0A5B0R950_PUCGR</name>
<feature type="region of interest" description="Disordered" evidence="1">
    <location>
        <begin position="48"/>
        <end position="67"/>
    </location>
</feature>
<sequence>MSRVLAEETQYQEYECSTTESDSSGPKTHARITAVYLDYILFMENAVEDSPSSSRPDSQPSPNQLWTKIVPKPPPAPWMQDLKDCSWNSFQMGVIAHLGPTEQYFSDFLTQVNDAHLLHWIAMISGNGTYGIRKAIEITSANAFKAFTTEAIRVYPSKVIFRLEMKDPREIVKNQTHQNKKQSLLSMHFGPPAVRAALQRSQRRQLNNKKADIGDERVHQVVPALQESIRKNSSGGRSEYPVFVNPDNPLMTMRILHKELWAWATAIVDEVEGVDLTHPPHGPKYPTFVWGSRKVPLAPPIPAEPTNSSAVLHSTVASAPPKTSGQSRLARMFNADSSPAPPMPAEPTGSSAPSHPKGASAPEKPTSQSRLPRMFNTGRCNFTRHMSCKPDSL</sequence>
<comment type="caution">
    <text evidence="2">The sequence shown here is derived from an EMBL/GenBank/DDBJ whole genome shotgun (WGS) entry which is preliminary data.</text>
</comment>
<evidence type="ECO:0000313" key="3">
    <source>
        <dbReference type="Proteomes" id="UP000325313"/>
    </source>
</evidence>
<evidence type="ECO:0000256" key="1">
    <source>
        <dbReference type="SAM" id="MobiDB-lite"/>
    </source>
</evidence>
<proteinExistence type="predicted"/>
<feature type="compositionally biased region" description="Polar residues" evidence="1">
    <location>
        <begin position="9"/>
        <end position="26"/>
    </location>
</feature>
<dbReference type="Proteomes" id="UP000325313">
    <property type="component" value="Unassembled WGS sequence"/>
</dbReference>
<gene>
    <name evidence="2" type="ORF">PGTUg99_032824</name>
</gene>
<feature type="region of interest" description="Disordered" evidence="1">
    <location>
        <begin position="1"/>
        <end position="27"/>
    </location>
</feature>
<feature type="compositionally biased region" description="Low complexity" evidence="1">
    <location>
        <begin position="50"/>
        <end position="62"/>
    </location>
</feature>
<reference evidence="2 3" key="1">
    <citation type="submission" date="2019-05" db="EMBL/GenBank/DDBJ databases">
        <title>Emergence of the Ug99 lineage of the wheat stem rust pathogen through somatic hybridization.</title>
        <authorList>
            <person name="Li F."/>
            <person name="Upadhyaya N.M."/>
            <person name="Sperschneider J."/>
            <person name="Matny O."/>
            <person name="Nguyen-Phuc H."/>
            <person name="Mago R."/>
            <person name="Raley C."/>
            <person name="Miller M.E."/>
            <person name="Silverstein K.A.T."/>
            <person name="Henningsen E."/>
            <person name="Hirsch C.D."/>
            <person name="Visser B."/>
            <person name="Pretorius Z.A."/>
            <person name="Steffenson B.J."/>
            <person name="Schwessinger B."/>
            <person name="Dodds P.N."/>
            <person name="Figueroa M."/>
        </authorList>
    </citation>
    <scope>NUCLEOTIDE SEQUENCE [LARGE SCALE GENOMIC DNA]</scope>
    <source>
        <strain evidence="2 3">Ug99</strain>
    </source>
</reference>